<dbReference type="InterPro" id="IPR010093">
    <property type="entry name" value="SinI_DNA-bd"/>
</dbReference>
<sequence>MSTANIKSGIIIGPIHGIQFKYFYVAEVAAMLRVSSQVIYQLIHERKLQAIKVGKAWKISEEAIANYICSLENV</sequence>
<gene>
    <name evidence="2" type="ORF">KL86SPO_50328</name>
</gene>
<dbReference type="RefSeq" id="WP_288185211.1">
    <property type="nucleotide sequence ID" value="NZ_LT608335.1"/>
</dbReference>
<reference evidence="2" key="1">
    <citation type="submission" date="2016-08" db="EMBL/GenBank/DDBJ databases">
        <authorList>
            <person name="Seilhamer J.J."/>
        </authorList>
    </citation>
    <scope>NUCLEOTIDE SEQUENCE</scope>
    <source>
        <strain evidence="2">86</strain>
    </source>
</reference>
<dbReference type="GO" id="GO:0003677">
    <property type="term" value="F:DNA binding"/>
    <property type="evidence" value="ECO:0007669"/>
    <property type="project" value="InterPro"/>
</dbReference>
<proteinExistence type="predicted"/>
<evidence type="ECO:0000313" key="2">
    <source>
        <dbReference type="EMBL" id="SCM82557.1"/>
    </source>
</evidence>
<protein>
    <recommendedName>
        <fullName evidence="1">Helix-turn-helix domain-containing protein</fullName>
    </recommendedName>
</protein>
<name>A0A212LYN2_9FIRM</name>
<dbReference type="InterPro" id="IPR041657">
    <property type="entry name" value="HTH_17"/>
</dbReference>
<accession>A0A212LYN2</accession>
<feature type="domain" description="Helix-turn-helix" evidence="1">
    <location>
        <begin position="25"/>
        <end position="69"/>
    </location>
</feature>
<dbReference type="AlphaFoldDB" id="A0A212LYN2"/>
<evidence type="ECO:0000259" key="1">
    <source>
        <dbReference type="Pfam" id="PF12728"/>
    </source>
</evidence>
<dbReference type="NCBIfam" id="TIGR01764">
    <property type="entry name" value="excise"/>
    <property type="match status" value="1"/>
</dbReference>
<dbReference type="Pfam" id="PF12728">
    <property type="entry name" value="HTH_17"/>
    <property type="match status" value="1"/>
</dbReference>
<dbReference type="EMBL" id="FMJE01000005">
    <property type="protein sequence ID" value="SCM82557.1"/>
    <property type="molecule type" value="Genomic_DNA"/>
</dbReference>
<organism evidence="2">
    <name type="scientific">uncultured Sporomusa sp</name>
    <dbReference type="NCBI Taxonomy" id="307249"/>
    <lineage>
        <taxon>Bacteria</taxon>
        <taxon>Bacillati</taxon>
        <taxon>Bacillota</taxon>
        <taxon>Negativicutes</taxon>
        <taxon>Selenomonadales</taxon>
        <taxon>Sporomusaceae</taxon>
        <taxon>Sporomusa</taxon>
        <taxon>environmental samples</taxon>
    </lineage>
</organism>